<dbReference type="Proteomes" id="UP000663823">
    <property type="component" value="Unassembled WGS sequence"/>
</dbReference>
<dbReference type="Proteomes" id="UP000663889">
    <property type="component" value="Unassembled WGS sequence"/>
</dbReference>
<feature type="compositionally biased region" description="Low complexity" evidence="1">
    <location>
        <begin position="9"/>
        <end position="27"/>
    </location>
</feature>
<feature type="region of interest" description="Disordered" evidence="1">
    <location>
        <begin position="1"/>
        <end position="27"/>
    </location>
</feature>
<comment type="caution">
    <text evidence="2">The sequence shown here is derived from an EMBL/GenBank/DDBJ whole genome shotgun (WGS) entry which is preliminary data.</text>
</comment>
<evidence type="ECO:0000313" key="4">
    <source>
        <dbReference type="EMBL" id="CAF3640585.1"/>
    </source>
</evidence>
<name>A0A815RDK6_9BILA</name>
<dbReference type="EMBL" id="CAJNOO010007895">
    <property type="protein sequence ID" value="CAF1475694.1"/>
    <property type="molecule type" value="Genomic_DNA"/>
</dbReference>
<protein>
    <submittedName>
        <fullName evidence="2">Uncharacterized protein</fullName>
    </submittedName>
</protein>
<evidence type="ECO:0000313" key="5">
    <source>
        <dbReference type="EMBL" id="CAF4152592.1"/>
    </source>
</evidence>
<evidence type="ECO:0000313" key="3">
    <source>
        <dbReference type="EMBL" id="CAF1536369.1"/>
    </source>
</evidence>
<dbReference type="EMBL" id="CAJOAX010015198">
    <property type="protein sequence ID" value="CAF4152592.1"/>
    <property type="molecule type" value="Genomic_DNA"/>
</dbReference>
<dbReference type="AlphaFoldDB" id="A0A815RDK6"/>
<proteinExistence type="predicted"/>
<reference evidence="2" key="1">
    <citation type="submission" date="2021-02" db="EMBL/GenBank/DDBJ databases">
        <authorList>
            <person name="Nowell W R."/>
        </authorList>
    </citation>
    <scope>NUCLEOTIDE SEQUENCE</scope>
</reference>
<feature type="region of interest" description="Disordered" evidence="1">
    <location>
        <begin position="106"/>
        <end position="147"/>
    </location>
</feature>
<accession>A0A815RDK6</accession>
<evidence type="ECO:0000313" key="2">
    <source>
        <dbReference type="EMBL" id="CAF1475694.1"/>
    </source>
</evidence>
<organism evidence="2 6">
    <name type="scientific">Rotaria sordida</name>
    <dbReference type="NCBI Taxonomy" id="392033"/>
    <lineage>
        <taxon>Eukaryota</taxon>
        <taxon>Metazoa</taxon>
        <taxon>Spiralia</taxon>
        <taxon>Gnathifera</taxon>
        <taxon>Rotifera</taxon>
        <taxon>Eurotatoria</taxon>
        <taxon>Bdelloidea</taxon>
        <taxon>Philodinida</taxon>
        <taxon>Philodinidae</taxon>
        <taxon>Rotaria</taxon>
    </lineage>
</organism>
<dbReference type="Proteomes" id="UP000663874">
    <property type="component" value="Unassembled WGS sequence"/>
</dbReference>
<dbReference type="EMBL" id="CAJOBE010000432">
    <property type="protein sequence ID" value="CAF3640585.1"/>
    <property type="molecule type" value="Genomic_DNA"/>
</dbReference>
<gene>
    <name evidence="4" type="ORF">FNK824_LOCUS5422</name>
    <name evidence="5" type="ORF">OTI717_LOCUS36305</name>
    <name evidence="2" type="ORF">RFH988_LOCUS37750</name>
    <name evidence="3" type="ORF">SEV965_LOCUS37849</name>
</gene>
<feature type="compositionally biased region" description="Polar residues" evidence="1">
    <location>
        <begin position="122"/>
        <end position="136"/>
    </location>
</feature>
<evidence type="ECO:0000256" key="1">
    <source>
        <dbReference type="SAM" id="MobiDB-lite"/>
    </source>
</evidence>
<dbReference type="EMBL" id="CAJNOU010008306">
    <property type="protein sequence ID" value="CAF1536369.1"/>
    <property type="molecule type" value="Genomic_DNA"/>
</dbReference>
<sequence>MPPKRRQQKISINSSNKKKQGSNVNKQITEELQNSIIHEDHGQSAAHITENHTEKTYEMNIQQKQKRNISIPTSALEEDDILNDELSSNASDCAVSNLTVTSKYNNKEHVRDAGNESENEEYQQQRAINTSNGDNSNESEHHDQVEHTTGNVLDKQINLYDQHQEEQQLMDTNDIHQDIDAISIQGNVYDYEDEDTEGQNQPAITDPFQFNFTNIKATRKLRPPTVIVRSSFQKKTTK</sequence>
<dbReference type="Proteomes" id="UP000663882">
    <property type="component" value="Unassembled WGS sequence"/>
</dbReference>
<evidence type="ECO:0000313" key="6">
    <source>
        <dbReference type="Proteomes" id="UP000663882"/>
    </source>
</evidence>